<dbReference type="EMBL" id="LJZQ01000008">
    <property type="protein sequence ID" value="KPQ29137.1"/>
    <property type="molecule type" value="Genomic_DNA"/>
</dbReference>
<dbReference type="AlphaFoldDB" id="A0A0P8D064"/>
<accession>A0A0P8D064</accession>
<dbReference type="STRING" id="1305731.GCA_000934705_00555"/>
<reference evidence="2 3" key="1">
    <citation type="submission" date="2015-09" db="EMBL/GenBank/DDBJ databases">
        <title>Identification and resolution of microdiversity through metagenomic sequencing of parallel consortia.</title>
        <authorList>
            <person name="Nelson W.C."/>
            <person name="Romine M.F."/>
            <person name="Lindemann S.R."/>
        </authorList>
    </citation>
    <scope>NUCLEOTIDE SEQUENCE [LARGE SCALE GENOMIC DNA]</scope>
    <source>
        <strain evidence="2">HL-55</strain>
    </source>
</reference>
<dbReference type="Proteomes" id="UP000050416">
    <property type="component" value="Unassembled WGS sequence"/>
</dbReference>
<evidence type="ECO:0000313" key="3">
    <source>
        <dbReference type="Proteomes" id="UP000050416"/>
    </source>
</evidence>
<gene>
    <name evidence="2" type="ORF">HLUCCX14_07625</name>
</gene>
<comment type="caution">
    <text evidence="2">The sequence shown here is derived from an EMBL/GenBank/DDBJ whole genome shotgun (WGS) entry which is preliminary data.</text>
</comment>
<name>A0A0P8D064_9GAMM</name>
<feature type="region of interest" description="Disordered" evidence="1">
    <location>
        <begin position="138"/>
        <end position="167"/>
    </location>
</feature>
<evidence type="ECO:0000256" key="1">
    <source>
        <dbReference type="SAM" id="MobiDB-lite"/>
    </source>
</evidence>
<organism evidence="2 3">
    <name type="scientific">Marinobacter excellens HL-55</name>
    <dbReference type="NCBI Taxonomy" id="1305731"/>
    <lineage>
        <taxon>Bacteria</taxon>
        <taxon>Pseudomonadati</taxon>
        <taxon>Pseudomonadota</taxon>
        <taxon>Gammaproteobacteria</taxon>
        <taxon>Pseudomonadales</taxon>
        <taxon>Marinobacteraceae</taxon>
        <taxon>Marinobacter</taxon>
    </lineage>
</organism>
<proteinExistence type="predicted"/>
<protein>
    <submittedName>
        <fullName evidence="2">Uncharacterized protein</fullName>
    </submittedName>
</protein>
<evidence type="ECO:0000313" key="2">
    <source>
        <dbReference type="EMBL" id="KPQ29137.1"/>
    </source>
</evidence>
<sequence>MESFPTSLNTVSASMSTQSFQPDLPLIVRAAEHYALLLAEKAEWLAEIGIPNFEVYLQRLDQAAASPLDTFLGPNNERVFRVNMSAEHIPGNQYTLIMRIPVPTNLIEKLLSNRIVLHQMMRACRIFEIEAVPVLHQDDPVSTPDRPATANQLRQKPETRGRSARVSTNYLAQALAQYQRQARRQ</sequence>
<dbReference type="PATRIC" id="fig|1305731.5.peg.339"/>